<dbReference type="Proteomes" id="UP001148737">
    <property type="component" value="Unassembled WGS sequence"/>
</dbReference>
<dbReference type="EMBL" id="JANAKD010000138">
    <property type="protein sequence ID" value="KAJ3497104.1"/>
    <property type="molecule type" value="Genomic_DNA"/>
</dbReference>
<protein>
    <submittedName>
        <fullName evidence="1">Uncharacterized protein</fullName>
    </submittedName>
</protein>
<organism evidence="1 2">
    <name type="scientific">Lecanicillium saksenae</name>
    <dbReference type="NCBI Taxonomy" id="468837"/>
    <lineage>
        <taxon>Eukaryota</taxon>
        <taxon>Fungi</taxon>
        <taxon>Dikarya</taxon>
        <taxon>Ascomycota</taxon>
        <taxon>Pezizomycotina</taxon>
        <taxon>Sordariomycetes</taxon>
        <taxon>Hypocreomycetidae</taxon>
        <taxon>Hypocreales</taxon>
        <taxon>Cordycipitaceae</taxon>
        <taxon>Lecanicillium</taxon>
    </lineage>
</organism>
<name>A0ACC1R2Y7_9HYPO</name>
<gene>
    <name evidence="1" type="ORF">NLG97_g2159</name>
</gene>
<accession>A0ACC1R2Y7</accession>
<keyword evidence="2" id="KW-1185">Reference proteome</keyword>
<evidence type="ECO:0000313" key="2">
    <source>
        <dbReference type="Proteomes" id="UP001148737"/>
    </source>
</evidence>
<reference evidence="1" key="1">
    <citation type="submission" date="2022-07" db="EMBL/GenBank/DDBJ databases">
        <title>Genome Sequence of Lecanicillium saksenae.</title>
        <authorList>
            <person name="Buettner E."/>
        </authorList>
    </citation>
    <scope>NUCLEOTIDE SEQUENCE</scope>
    <source>
        <strain evidence="1">VT-O1</strain>
    </source>
</reference>
<proteinExistence type="predicted"/>
<evidence type="ECO:0000313" key="1">
    <source>
        <dbReference type="EMBL" id="KAJ3497104.1"/>
    </source>
</evidence>
<comment type="caution">
    <text evidence="1">The sequence shown here is derived from an EMBL/GenBank/DDBJ whole genome shotgun (WGS) entry which is preliminary data.</text>
</comment>
<sequence length="595" mass="67225">MESDSTSSTSTSSTPDLPLPSRSVLFDAQAVPSKLRLLIVATGPRETSWAHALIVRLSKSPDIEMRAVVDDVVPRMTQTIIAMQNMSFAVGCPDRPEDVEFYRHQAFDLVEWAHLLICLPLDADGIAKMLAGISDTLIGEVLRGWSPQKGIVMVPGMSKPMWSNSTTKEHLDKLHRGPRLVQVVEPILWHYEGRPNAKRVPSWNSFHQVLRIIQHRADLLGLGRDIGIIMPNTAMPFKEGIQCPQLPPEIWTLILEHANDWELAQALGIYTSLPTPHTWHLHPKEGVDHIRVYEHELEKTALTGASSSVCRKLSQAPDGYSHLSALFIKLLLRFAHVEALEYIESNKPELFMALDGTTIPTKVSSFFPCAKMLQYWKHSQWFADRHMYDAEAVDGASRYGHVDMLDWWWRQSGMPLRYTETSLEQASANGHIAVLQWWQEAALQDESVVLRPGRALLWAAQLGRADVLQWWHSSKIAVAHENEVINTACQNGHVAVLEVWRRAKGDMRIYIDDVDVMSATSYGHVSVLEWLQAFSRGQLPGMSGGGQPIEFRVCDIQACLHRNSREQRRVRTWWAKNGIRPAPTASERSRDIARL</sequence>